<organism evidence="2 3">
    <name type="scientific">Helianthus annuus</name>
    <name type="common">Common sunflower</name>
    <dbReference type="NCBI Taxonomy" id="4232"/>
    <lineage>
        <taxon>Eukaryota</taxon>
        <taxon>Viridiplantae</taxon>
        <taxon>Streptophyta</taxon>
        <taxon>Embryophyta</taxon>
        <taxon>Tracheophyta</taxon>
        <taxon>Spermatophyta</taxon>
        <taxon>Magnoliopsida</taxon>
        <taxon>eudicotyledons</taxon>
        <taxon>Gunneridae</taxon>
        <taxon>Pentapetalae</taxon>
        <taxon>asterids</taxon>
        <taxon>campanulids</taxon>
        <taxon>Asterales</taxon>
        <taxon>Asteraceae</taxon>
        <taxon>Asteroideae</taxon>
        <taxon>Heliantheae alliance</taxon>
        <taxon>Heliantheae</taxon>
        <taxon>Helianthus</taxon>
    </lineage>
</organism>
<reference evidence="2" key="2">
    <citation type="submission" date="2020-06" db="EMBL/GenBank/DDBJ databases">
        <title>Helianthus annuus Genome sequencing and assembly Release 2.</title>
        <authorList>
            <person name="Gouzy J."/>
            <person name="Langlade N."/>
            <person name="Munos S."/>
        </authorList>
    </citation>
    <scope>NUCLEOTIDE SEQUENCE</scope>
    <source>
        <tissue evidence="2">Leaves</tissue>
    </source>
</reference>
<accession>A0A9K3IW61</accession>
<protein>
    <submittedName>
        <fullName evidence="2">Uncharacterized protein</fullName>
    </submittedName>
</protein>
<comment type="caution">
    <text evidence="2">The sequence shown here is derived from an EMBL/GenBank/DDBJ whole genome shotgun (WGS) entry which is preliminary data.</text>
</comment>
<evidence type="ECO:0000313" key="3">
    <source>
        <dbReference type="Proteomes" id="UP000215914"/>
    </source>
</evidence>
<dbReference type="Proteomes" id="UP000215914">
    <property type="component" value="Unassembled WGS sequence"/>
</dbReference>
<dbReference type="Gramene" id="mRNA:HanXRQr2_Chr05g0194291">
    <property type="protein sequence ID" value="CDS:HanXRQr2_Chr05g0194291.1"/>
    <property type="gene ID" value="HanXRQr2_Chr05g0194291"/>
</dbReference>
<feature type="region of interest" description="Disordered" evidence="1">
    <location>
        <begin position="1"/>
        <end position="68"/>
    </location>
</feature>
<sequence>MNWHHKTENYHTTYHNSLPASPTRFDSTRTHDNSLEAPPNNFDNPTCSNPDYTGPTRTSLHCPRHQEH</sequence>
<evidence type="ECO:0000313" key="2">
    <source>
        <dbReference type="EMBL" id="KAF5804193.1"/>
    </source>
</evidence>
<feature type="compositionally biased region" description="Polar residues" evidence="1">
    <location>
        <begin position="41"/>
        <end position="59"/>
    </location>
</feature>
<proteinExistence type="predicted"/>
<gene>
    <name evidence="2" type="ORF">HanXRQr2_Chr05g0194291</name>
</gene>
<name>A0A9K3IW61_HELAN</name>
<evidence type="ECO:0000256" key="1">
    <source>
        <dbReference type="SAM" id="MobiDB-lite"/>
    </source>
</evidence>
<dbReference type="EMBL" id="MNCJ02000320">
    <property type="protein sequence ID" value="KAF5804193.1"/>
    <property type="molecule type" value="Genomic_DNA"/>
</dbReference>
<keyword evidence="3" id="KW-1185">Reference proteome</keyword>
<reference evidence="2" key="1">
    <citation type="journal article" date="2017" name="Nature">
        <title>The sunflower genome provides insights into oil metabolism, flowering and Asterid evolution.</title>
        <authorList>
            <person name="Badouin H."/>
            <person name="Gouzy J."/>
            <person name="Grassa C.J."/>
            <person name="Murat F."/>
            <person name="Staton S.E."/>
            <person name="Cottret L."/>
            <person name="Lelandais-Briere C."/>
            <person name="Owens G.L."/>
            <person name="Carrere S."/>
            <person name="Mayjonade B."/>
            <person name="Legrand L."/>
            <person name="Gill N."/>
            <person name="Kane N.C."/>
            <person name="Bowers J.E."/>
            <person name="Hubner S."/>
            <person name="Bellec A."/>
            <person name="Berard A."/>
            <person name="Berges H."/>
            <person name="Blanchet N."/>
            <person name="Boniface M.C."/>
            <person name="Brunel D."/>
            <person name="Catrice O."/>
            <person name="Chaidir N."/>
            <person name="Claudel C."/>
            <person name="Donnadieu C."/>
            <person name="Faraut T."/>
            <person name="Fievet G."/>
            <person name="Helmstetter N."/>
            <person name="King M."/>
            <person name="Knapp S.J."/>
            <person name="Lai Z."/>
            <person name="Le Paslier M.C."/>
            <person name="Lippi Y."/>
            <person name="Lorenzon L."/>
            <person name="Mandel J.R."/>
            <person name="Marage G."/>
            <person name="Marchand G."/>
            <person name="Marquand E."/>
            <person name="Bret-Mestries E."/>
            <person name="Morien E."/>
            <person name="Nambeesan S."/>
            <person name="Nguyen T."/>
            <person name="Pegot-Espagnet P."/>
            <person name="Pouilly N."/>
            <person name="Raftis F."/>
            <person name="Sallet E."/>
            <person name="Schiex T."/>
            <person name="Thomas J."/>
            <person name="Vandecasteele C."/>
            <person name="Vares D."/>
            <person name="Vear F."/>
            <person name="Vautrin S."/>
            <person name="Crespi M."/>
            <person name="Mangin B."/>
            <person name="Burke J.M."/>
            <person name="Salse J."/>
            <person name="Munos S."/>
            <person name="Vincourt P."/>
            <person name="Rieseberg L.H."/>
            <person name="Langlade N.B."/>
        </authorList>
    </citation>
    <scope>NUCLEOTIDE SEQUENCE</scope>
    <source>
        <tissue evidence="2">Leaves</tissue>
    </source>
</reference>
<feature type="compositionally biased region" description="Polar residues" evidence="1">
    <location>
        <begin position="10"/>
        <end position="20"/>
    </location>
</feature>
<dbReference type="AlphaFoldDB" id="A0A9K3IW61"/>